<dbReference type="InterPro" id="IPR008560">
    <property type="entry name" value="DUF842_euk"/>
</dbReference>
<dbReference type="PANTHER" id="PTHR21096">
    <property type="entry name" value="PROTEIN FAM136A"/>
    <property type="match status" value="1"/>
</dbReference>
<accession>A0A0P1AZJ1</accession>
<evidence type="ECO:0000313" key="2">
    <source>
        <dbReference type="EMBL" id="CEG47033.1"/>
    </source>
</evidence>
<comment type="similarity">
    <text evidence="1">Belongs to the FAM136 family.</text>
</comment>
<evidence type="ECO:0000256" key="1">
    <source>
        <dbReference type="ARBA" id="ARBA00009952"/>
    </source>
</evidence>
<dbReference type="OMA" id="EMEGCVV"/>
<dbReference type="AlphaFoldDB" id="A0A0P1AZJ1"/>
<dbReference type="GO" id="GO:0005737">
    <property type="term" value="C:cytoplasm"/>
    <property type="evidence" value="ECO:0007669"/>
    <property type="project" value="TreeGrafter"/>
</dbReference>
<dbReference type="EMBL" id="CCYD01002371">
    <property type="protein sequence ID" value="CEG47033.1"/>
    <property type="molecule type" value="Genomic_DNA"/>
</dbReference>
<dbReference type="PANTHER" id="PTHR21096:SF0">
    <property type="entry name" value="PROTEIN FAM136A"/>
    <property type="match status" value="1"/>
</dbReference>
<proteinExistence type="inferred from homology"/>
<organism evidence="2 3">
    <name type="scientific">Plasmopara halstedii</name>
    <name type="common">Downy mildew of sunflower</name>
    <dbReference type="NCBI Taxonomy" id="4781"/>
    <lineage>
        <taxon>Eukaryota</taxon>
        <taxon>Sar</taxon>
        <taxon>Stramenopiles</taxon>
        <taxon>Oomycota</taxon>
        <taxon>Peronosporomycetes</taxon>
        <taxon>Peronosporales</taxon>
        <taxon>Peronosporaceae</taxon>
        <taxon>Plasmopara</taxon>
    </lineage>
</organism>
<dbReference type="Pfam" id="PF05811">
    <property type="entry name" value="DUF842"/>
    <property type="match status" value="1"/>
</dbReference>
<protein>
    <submittedName>
        <fullName evidence="2">Uncharacterized conserved protein</fullName>
    </submittedName>
</protein>
<dbReference type="OrthoDB" id="9975421at2759"/>
<name>A0A0P1AZJ1_PLAHL</name>
<dbReference type="Proteomes" id="UP000054928">
    <property type="component" value="Unassembled WGS sequence"/>
</dbReference>
<sequence>MADKKLQDAVDKMVDRLDRTLLRGIQRDGYLCAAKVFENNTWSSEQLAAAVERCQMPSQQLNQFLQQEMQNFQNRIQRCAQDCQDKAQDALSAGGNPSEKQIKRAQEDMDACVSRCVDSHISLLPNVSARFEKAVTQVKQQH</sequence>
<reference evidence="3" key="1">
    <citation type="submission" date="2014-09" db="EMBL/GenBank/DDBJ databases">
        <authorList>
            <person name="Sharma Rahul"/>
            <person name="Thines Marco"/>
        </authorList>
    </citation>
    <scope>NUCLEOTIDE SEQUENCE [LARGE SCALE GENOMIC DNA]</scope>
</reference>
<keyword evidence="3" id="KW-1185">Reference proteome</keyword>
<evidence type="ECO:0000313" key="3">
    <source>
        <dbReference type="Proteomes" id="UP000054928"/>
    </source>
</evidence>
<dbReference type="GeneID" id="36398752"/>
<dbReference type="RefSeq" id="XP_024583402.1">
    <property type="nucleotide sequence ID" value="XM_024717955.1"/>
</dbReference>